<evidence type="ECO:0000313" key="2">
    <source>
        <dbReference type="EMBL" id="CAG8627940.1"/>
    </source>
</evidence>
<reference evidence="2" key="1">
    <citation type="submission" date="2021-06" db="EMBL/GenBank/DDBJ databases">
        <authorList>
            <person name="Kallberg Y."/>
            <person name="Tangrot J."/>
            <person name="Rosling A."/>
        </authorList>
    </citation>
    <scope>NUCLEOTIDE SEQUENCE</scope>
    <source>
        <strain evidence="2">MT106</strain>
    </source>
</reference>
<evidence type="ECO:0000256" key="1">
    <source>
        <dbReference type="SAM" id="MobiDB-lite"/>
    </source>
</evidence>
<feature type="compositionally biased region" description="Basic and acidic residues" evidence="1">
    <location>
        <begin position="412"/>
        <end position="426"/>
    </location>
</feature>
<feature type="region of interest" description="Disordered" evidence="1">
    <location>
        <begin position="76"/>
        <end position="98"/>
    </location>
</feature>
<feature type="region of interest" description="Disordered" evidence="1">
    <location>
        <begin position="408"/>
        <end position="430"/>
    </location>
</feature>
<organism evidence="2 3">
    <name type="scientific">Ambispora gerdemannii</name>
    <dbReference type="NCBI Taxonomy" id="144530"/>
    <lineage>
        <taxon>Eukaryota</taxon>
        <taxon>Fungi</taxon>
        <taxon>Fungi incertae sedis</taxon>
        <taxon>Mucoromycota</taxon>
        <taxon>Glomeromycotina</taxon>
        <taxon>Glomeromycetes</taxon>
        <taxon>Archaeosporales</taxon>
        <taxon>Ambisporaceae</taxon>
        <taxon>Ambispora</taxon>
    </lineage>
</organism>
<dbReference type="AlphaFoldDB" id="A0A9N9GQT1"/>
<gene>
    <name evidence="2" type="ORF">AGERDE_LOCUS10386</name>
</gene>
<dbReference type="Proteomes" id="UP000789831">
    <property type="component" value="Unassembled WGS sequence"/>
</dbReference>
<protein>
    <submittedName>
        <fullName evidence="2">8327_t:CDS:1</fullName>
    </submittedName>
</protein>
<name>A0A9N9GQT1_9GLOM</name>
<feature type="non-terminal residue" evidence="2">
    <location>
        <position position="689"/>
    </location>
</feature>
<feature type="compositionally biased region" description="Basic and acidic residues" evidence="1">
    <location>
        <begin position="83"/>
        <end position="92"/>
    </location>
</feature>
<dbReference type="EMBL" id="CAJVPL010003185">
    <property type="protein sequence ID" value="CAG8627940.1"/>
    <property type="molecule type" value="Genomic_DNA"/>
</dbReference>
<keyword evidence="3" id="KW-1185">Reference proteome</keyword>
<comment type="caution">
    <text evidence="2">The sequence shown here is derived from an EMBL/GenBank/DDBJ whole genome shotgun (WGS) entry which is preliminary data.</text>
</comment>
<evidence type="ECO:0000313" key="3">
    <source>
        <dbReference type="Proteomes" id="UP000789831"/>
    </source>
</evidence>
<sequence>NERFSERINKFWMTINEELTNDKIKTEENEYDLTLTTNVNKQMGTYVNATTSRLTKRFLECAKGSPPKRVAKLVVSGTSDGNDSDKSYHPSSDEPDDDTFVEIKKRINYTYDWFTGPGIKKSSLSEGAKKWVIDTLDVSSLLLEYRDMSVQRASENKIEEVAEILSLNHIFLFEQNVTNGISSMIEPESLNIIFDTIKNEFAPYHLSNDDVLQCYKMAKTACEDFGKCKSLLRKWQKDLDDDQEDLILETFESIINNFKPEVYRQGLKEDSFVHEVFEPVIRPFLRNINFKCEWSTDDLEASVHRKRKFDPILQGRKADFSVYMPIRGNEMKDIIDKCIDDGVKNNDLIICGLLVEGFQCRLFAMDLKYEAIYRMILLGKFYLPRDSSDLGVLPTSIERLIQMKEASPTKDISSHIESHSYEEKGITPDPLPEIEYSSTQSESSTEPEISTISLPQDIIDDDSAETLEFLETIHKKRISSEIRERNQEKKLQGLHNNLTQSETSTMSTPESLDLKTVKKLWDQNQNKSLNKTSQSHKKKGTENIAQVIADGIQDNIISDESEARSFASSNHVSTPVKPQTSNSSVKTKILPEVKTSEESIATPQLKKILTEKQNNPTHDHAYFRNKILLRYSNLYKTIISEKNDYYGIVEGSLCPVCKLNHEDEKSIKGRYEAGSYFIICGKCEIEITE</sequence>
<dbReference type="OrthoDB" id="2399314at2759"/>
<accession>A0A9N9GQT1</accession>
<proteinExistence type="predicted"/>